<dbReference type="EMBL" id="DS022300">
    <property type="protein sequence ID" value="OAJ36557.1"/>
    <property type="molecule type" value="Genomic_DNA"/>
</dbReference>
<reference evidence="2 3" key="2">
    <citation type="submission" date="2016-05" db="EMBL/GenBank/DDBJ databases">
        <title>Lineage-specific infection strategies underlie the spectrum of fungal disease in amphibians.</title>
        <authorList>
            <person name="Cuomo C.A."/>
            <person name="Farrer R.A."/>
            <person name="James T."/>
            <person name="Longcore J."/>
            <person name="Birren B."/>
        </authorList>
    </citation>
    <scope>NUCLEOTIDE SEQUENCE [LARGE SCALE GENOMIC DNA]</scope>
    <source>
        <strain evidence="2 3">JEL423</strain>
    </source>
</reference>
<evidence type="ECO:0000313" key="2">
    <source>
        <dbReference type="EMBL" id="OAJ36557.1"/>
    </source>
</evidence>
<evidence type="ECO:0000256" key="1">
    <source>
        <dbReference type="SAM" id="MobiDB-lite"/>
    </source>
</evidence>
<feature type="region of interest" description="Disordered" evidence="1">
    <location>
        <begin position="15"/>
        <end position="42"/>
    </location>
</feature>
<organism evidence="2 3">
    <name type="scientific">Batrachochytrium dendrobatidis (strain JEL423)</name>
    <dbReference type="NCBI Taxonomy" id="403673"/>
    <lineage>
        <taxon>Eukaryota</taxon>
        <taxon>Fungi</taxon>
        <taxon>Fungi incertae sedis</taxon>
        <taxon>Chytridiomycota</taxon>
        <taxon>Chytridiomycota incertae sedis</taxon>
        <taxon>Chytridiomycetes</taxon>
        <taxon>Rhizophydiales</taxon>
        <taxon>Rhizophydiales incertae sedis</taxon>
        <taxon>Batrachochytrium</taxon>
    </lineage>
</organism>
<reference evidence="2 3" key="1">
    <citation type="submission" date="2006-10" db="EMBL/GenBank/DDBJ databases">
        <title>The Genome Sequence of Batrachochytrium dendrobatidis JEL423.</title>
        <authorList>
            <consortium name="The Broad Institute Genome Sequencing Platform"/>
            <person name="Birren B."/>
            <person name="Lander E."/>
            <person name="Galagan J."/>
            <person name="Cuomo C."/>
            <person name="Devon K."/>
            <person name="Jaffe D."/>
            <person name="Butler J."/>
            <person name="Alvarez P."/>
            <person name="Gnerre S."/>
            <person name="Grabherr M."/>
            <person name="Kleber M."/>
            <person name="Mauceli E."/>
            <person name="Brockman W."/>
            <person name="Young S."/>
            <person name="LaButti K."/>
            <person name="Sykes S."/>
            <person name="DeCaprio D."/>
            <person name="Crawford M."/>
            <person name="Koehrsen M."/>
            <person name="Engels R."/>
            <person name="Montgomery P."/>
            <person name="Pearson M."/>
            <person name="Howarth C."/>
            <person name="Larson L."/>
            <person name="White J."/>
            <person name="O'Leary S."/>
            <person name="Kodira C."/>
            <person name="Zeng Q."/>
            <person name="Yandava C."/>
            <person name="Alvarado L."/>
            <person name="Longcore J."/>
            <person name="James T."/>
        </authorList>
    </citation>
    <scope>NUCLEOTIDE SEQUENCE [LARGE SCALE GENOMIC DNA]</scope>
    <source>
        <strain evidence="2 3">JEL423</strain>
    </source>
</reference>
<evidence type="ECO:0000313" key="3">
    <source>
        <dbReference type="Proteomes" id="UP000077115"/>
    </source>
</evidence>
<proteinExistence type="predicted"/>
<dbReference type="Proteomes" id="UP000077115">
    <property type="component" value="Unassembled WGS sequence"/>
</dbReference>
<dbReference type="VEuPathDB" id="FungiDB:BDEG_20719"/>
<protein>
    <submittedName>
        <fullName evidence="2">Uncharacterized protein</fullName>
    </submittedName>
</protein>
<gene>
    <name evidence="2" type="ORF">BDEG_20719</name>
</gene>
<accession>A0A177W8X9</accession>
<name>A0A177W8X9_BATDL</name>
<dbReference type="AlphaFoldDB" id="A0A177W8X9"/>
<sequence>MDSTIPCVRMNDTEETLTESITSSTVSRNSTQTKGADPSAIRSMLGVKPGNRSGLSSPGELRRMYTVTKQSSMLMGVLKGAGEGISAASSTYNTPNGSDSSVATASIATWHVPSGLFRRIVINWRYFPSFSTNIDSNDSYCIFWTLTRL</sequence>